<evidence type="ECO:0000256" key="4">
    <source>
        <dbReference type="ARBA" id="ARBA00022989"/>
    </source>
</evidence>
<dbReference type="Proteomes" id="UP000256304">
    <property type="component" value="Unassembled WGS sequence"/>
</dbReference>
<gene>
    <name evidence="7" type="ORF">A8990_12297</name>
</gene>
<feature type="transmembrane region" description="Helical" evidence="6">
    <location>
        <begin position="382"/>
        <end position="400"/>
    </location>
</feature>
<feature type="transmembrane region" description="Helical" evidence="6">
    <location>
        <begin position="188"/>
        <end position="205"/>
    </location>
</feature>
<evidence type="ECO:0000256" key="1">
    <source>
        <dbReference type="ARBA" id="ARBA00004651"/>
    </source>
</evidence>
<dbReference type="AlphaFoldDB" id="A0A3D9RJT6"/>
<proteinExistence type="predicted"/>
<dbReference type="RefSeq" id="WP_116190499.1">
    <property type="nucleotide sequence ID" value="NZ_QTTN01000022.1"/>
</dbReference>
<dbReference type="OrthoDB" id="9762947at2"/>
<dbReference type="EMBL" id="QTTN01000022">
    <property type="protein sequence ID" value="REE80143.1"/>
    <property type="molecule type" value="Genomic_DNA"/>
</dbReference>
<protein>
    <submittedName>
        <fullName evidence="7">Putrescine importer</fullName>
    </submittedName>
</protein>
<evidence type="ECO:0000256" key="3">
    <source>
        <dbReference type="ARBA" id="ARBA00022692"/>
    </source>
</evidence>
<keyword evidence="4 6" id="KW-1133">Transmembrane helix</keyword>
<name>A0A3D9RJT6_9BACL</name>
<comment type="caution">
    <text evidence="7">The sequence shown here is derived from an EMBL/GenBank/DDBJ whole genome shotgun (WGS) entry which is preliminary data.</text>
</comment>
<reference evidence="7 8" key="1">
    <citation type="submission" date="2018-08" db="EMBL/GenBank/DDBJ databases">
        <title>Genomic Encyclopedia of Type Strains, Phase III (KMG-III): the genomes of soil and plant-associated and newly described type strains.</title>
        <authorList>
            <person name="Whitman W."/>
        </authorList>
    </citation>
    <scope>NUCLEOTIDE SEQUENCE [LARGE SCALE GENOMIC DNA]</scope>
    <source>
        <strain evidence="7 8">CGMCC 1.10966</strain>
    </source>
</reference>
<keyword evidence="8" id="KW-1185">Reference proteome</keyword>
<dbReference type="InterPro" id="IPR002293">
    <property type="entry name" value="AA/rel_permease1"/>
</dbReference>
<evidence type="ECO:0000256" key="6">
    <source>
        <dbReference type="SAM" id="Phobius"/>
    </source>
</evidence>
<feature type="transmembrane region" description="Helical" evidence="6">
    <location>
        <begin position="349"/>
        <end position="370"/>
    </location>
</feature>
<dbReference type="GO" id="GO:0022857">
    <property type="term" value="F:transmembrane transporter activity"/>
    <property type="evidence" value="ECO:0007669"/>
    <property type="project" value="InterPro"/>
</dbReference>
<feature type="transmembrane region" description="Helical" evidence="6">
    <location>
        <begin position="151"/>
        <end position="168"/>
    </location>
</feature>
<evidence type="ECO:0000313" key="8">
    <source>
        <dbReference type="Proteomes" id="UP000256304"/>
    </source>
</evidence>
<evidence type="ECO:0000313" key="7">
    <source>
        <dbReference type="EMBL" id="REE80143.1"/>
    </source>
</evidence>
<organism evidence="7 8">
    <name type="scientific">Paenibacillus taihuensis</name>
    <dbReference type="NCBI Taxonomy" id="1156355"/>
    <lineage>
        <taxon>Bacteria</taxon>
        <taxon>Bacillati</taxon>
        <taxon>Bacillota</taxon>
        <taxon>Bacilli</taxon>
        <taxon>Bacillales</taxon>
        <taxon>Paenibacillaceae</taxon>
        <taxon>Paenibacillus</taxon>
    </lineage>
</organism>
<feature type="transmembrane region" description="Helical" evidence="6">
    <location>
        <begin position="406"/>
        <end position="423"/>
    </location>
</feature>
<keyword evidence="3 6" id="KW-0812">Transmembrane</keyword>
<feature type="transmembrane region" description="Helical" evidence="6">
    <location>
        <begin position="325"/>
        <end position="343"/>
    </location>
</feature>
<feature type="transmembrane region" description="Helical" evidence="6">
    <location>
        <begin position="120"/>
        <end position="139"/>
    </location>
</feature>
<dbReference type="PANTHER" id="PTHR42770:SF8">
    <property type="entry name" value="PUTRESCINE IMPORTER PUUP"/>
    <property type="match status" value="1"/>
</dbReference>
<evidence type="ECO:0000256" key="2">
    <source>
        <dbReference type="ARBA" id="ARBA00022475"/>
    </source>
</evidence>
<feature type="transmembrane region" description="Helical" evidence="6">
    <location>
        <begin position="226"/>
        <end position="248"/>
    </location>
</feature>
<dbReference type="InterPro" id="IPR050367">
    <property type="entry name" value="APC_superfamily"/>
</dbReference>
<feature type="transmembrane region" description="Helical" evidence="6">
    <location>
        <begin position="47"/>
        <end position="65"/>
    </location>
</feature>
<dbReference type="Pfam" id="PF13520">
    <property type="entry name" value="AA_permease_2"/>
    <property type="match status" value="1"/>
</dbReference>
<comment type="subcellular location">
    <subcellularLocation>
        <location evidence="1">Cell membrane</location>
        <topology evidence="1">Multi-pass membrane protein</topology>
    </subcellularLocation>
</comment>
<feature type="transmembrane region" description="Helical" evidence="6">
    <location>
        <begin position="86"/>
        <end position="114"/>
    </location>
</feature>
<sequence length="452" mass="50124">MKEQAKLQQNLSLQHLVFLGLAWMTPMIYFSIYGIAYNAAGGMLTQAYLLAFVAIMFTAYSYSMMARAHSTSGSAYSYVKQAIHPYLGFLVGWALLLDYLFSPIIACLTFGIYMHAQFPAIPVYTWMIGINLLMTAVNIRGASFSANLSKLFVLLQMCFIALFCILLIRNFSMHTGALEPILQTRIPLTTILTGASIICFSFLGFDSITTMTEETKNAHKNIPRAIGIIIGVASIIYVTPSYLTQLVFPKAIAFVNLDAAGLEIVQKVGGAALSSIFIIVLLFAIFTQGISSVSSVSRLMYVMGRESILPSRIFAYVHPKLKTPIVNILIVGMVSMLALIISLDAAVKFVNFGALTAFFFVNIAVIGYYFVKESRRSAVDTLRYLIIPGIGAIIIMWLFALLSKDALLMGFGWLLFGILYHAYRTQGTRLKQIITLKRNKLRLRLERSKSAL</sequence>
<dbReference type="PANTHER" id="PTHR42770">
    <property type="entry name" value="AMINO ACID TRANSPORTER-RELATED"/>
    <property type="match status" value="1"/>
</dbReference>
<keyword evidence="2" id="KW-1003">Cell membrane</keyword>
<dbReference type="Gene3D" id="1.20.1740.10">
    <property type="entry name" value="Amino acid/polyamine transporter I"/>
    <property type="match status" value="1"/>
</dbReference>
<dbReference type="PIRSF" id="PIRSF006060">
    <property type="entry name" value="AA_transporter"/>
    <property type="match status" value="1"/>
</dbReference>
<evidence type="ECO:0000256" key="5">
    <source>
        <dbReference type="ARBA" id="ARBA00023136"/>
    </source>
</evidence>
<accession>A0A3D9RJT6</accession>
<feature type="transmembrane region" description="Helical" evidence="6">
    <location>
        <begin position="12"/>
        <end position="35"/>
    </location>
</feature>
<feature type="transmembrane region" description="Helical" evidence="6">
    <location>
        <begin position="268"/>
        <end position="290"/>
    </location>
</feature>
<dbReference type="GO" id="GO:0005886">
    <property type="term" value="C:plasma membrane"/>
    <property type="evidence" value="ECO:0007669"/>
    <property type="project" value="UniProtKB-SubCell"/>
</dbReference>
<keyword evidence="5 6" id="KW-0472">Membrane</keyword>